<evidence type="ECO:0000256" key="4">
    <source>
        <dbReference type="PROSITE-ProRule" id="PRU01161"/>
    </source>
</evidence>
<name>A0A7W6K312_9HYPH</name>
<dbReference type="PROSITE" id="PS51635">
    <property type="entry name" value="PNPLA"/>
    <property type="match status" value="1"/>
</dbReference>
<feature type="short sequence motif" description="GXGXXG" evidence="4">
    <location>
        <begin position="23"/>
        <end position="28"/>
    </location>
</feature>
<comment type="caution">
    <text evidence="6">The sequence shown here is derived from an EMBL/GenBank/DDBJ whole genome shotgun (WGS) entry which is preliminary data.</text>
</comment>
<evidence type="ECO:0000259" key="5">
    <source>
        <dbReference type="PROSITE" id="PS51635"/>
    </source>
</evidence>
<feature type="active site" description="Proton acceptor" evidence="4">
    <location>
        <position position="179"/>
    </location>
</feature>
<dbReference type="GO" id="GO:0016042">
    <property type="term" value="P:lipid catabolic process"/>
    <property type="evidence" value="ECO:0007669"/>
    <property type="project" value="UniProtKB-UniRule"/>
</dbReference>
<dbReference type="InterPro" id="IPR050301">
    <property type="entry name" value="NTE"/>
</dbReference>
<feature type="short sequence motif" description="DGA/G" evidence="4">
    <location>
        <begin position="179"/>
        <end position="181"/>
    </location>
</feature>
<reference evidence="6 7" key="1">
    <citation type="submission" date="2020-08" db="EMBL/GenBank/DDBJ databases">
        <title>Genomic Encyclopedia of Type Strains, Phase IV (KMG-IV): sequencing the most valuable type-strain genomes for metagenomic binning, comparative biology and taxonomic classification.</title>
        <authorList>
            <person name="Goeker M."/>
        </authorList>
    </citation>
    <scope>NUCLEOTIDE SEQUENCE [LARGE SCALE GENOMIC DNA]</scope>
    <source>
        <strain evidence="6 7">DSM 26385</strain>
    </source>
</reference>
<evidence type="ECO:0000313" key="7">
    <source>
        <dbReference type="Proteomes" id="UP000584824"/>
    </source>
</evidence>
<protein>
    <submittedName>
        <fullName evidence="6">NTE family protein</fullName>
    </submittedName>
</protein>
<dbReference type="Proteomes" id="UP000584824">
    <property type="component" value="Unassembled WGS sequence"/>
</dbReference>
<keyword evidence="3 4" id="KW-0443">Lipid metabolism</keyword>
<dbReference type="RefSeq" id="WP_183793358.1">
    <property type="nucleotide sequence ID" value="NZ_JACIDU010000011.1"/>
</dbReference>
<evidence type="ECO:0000256" key="3">
    <source>
        <dbReference type="ARBA" id="ARBA00023098"/>
    </source>
</evidence>
<keyword evidence="7" id="KW-1185">Reference proteome</keyword>
<dbReference type="EMBL" id="JACIDU010000011">
    <property type="protein sequence ID" value="MBB4104268.1"/>
    <property type="molecule type" value="Genomic_DNA"/>
</dbReference>
<feature type="short sequence motif" description="GXSXG" evidence="4">
    <location>
        <begin position="50"/>
        <end position="54"/>
    </location>
</feature>
<dbReference type="AlphaFoldDB" id="A0A7W6K312"/>
<evidence type="ECO:0000313" key="6">
    <source>
        <dbReference type="EMBL" id="MBB4104268.1"/>
    </source>
</evidence>
<gene>
    <name evidence="6" type="ORF">GGQ66_002842</name>
</gene>
<proteinExistence type="predicted"/>
<dbReference type="PANTHER" id="PTHR14226:SF29">
    <property type="entry name" value="NEUROPATHY TARGET ESTERASE SWS"/>
    <property type="match status" value="1"/>
</dbReference>
<evidence type="ECO:0000256" key="2">
    <source>
        <dbReference type="ARBA" id="ARBA00022963"/>
    </source>
</evidence>
<keyword evidence="2 4" id="KW-0442">Lipid degradation</keyword>
<dbReference type="GO" id="GO:0016787">
    <property type="term" value="F:hydrolase activity"/>
    <property type="evidence" value="ECO:0007669"/>
    <property type="project" value="UniProtKB-UniRule"/>
</dbReference>
<sequence length="289" mass="30784">MTMNALPAMSDTSTPSIAVAFGGGGARGLAHIHVIEVLDELGLKPVAVSGASIGAIMGAGLAAGMSGREIREFTVETLGNSGLVLAKLWSIRPNTMRETLGGFRLGQFNLERVLKAFLPDRIPADFDELVLPLIIAATDYYGQCEALIESGPLRKAIAASAALPALFMPVRIDGRVLIDGGVFNPIPYEPLMDKADIVIGVDVVGAPEGDGTHVPNRLDSLFGASQLMMQANVALKLKIAPPHIFLRPPVNRFRVLDFLKVGEVLDATASVRDELKRELDRAFEAHAKA</sequence>
<dbReference type="Pfam" id="PF01734">
    <property type="entry name" value="Patatin"/>
    <property type="match status" value="1"/>
</dbReference>
<feature type="domain" description="PNPLA" evidence="5">
    <location>
        <begin position="19"/>
        <end position="192"/>
    </location>
</feature>
<organism evidence="6 7">
    <name type="scientific">Allorhizobium borbori</name>
    <dbReference type="NCBI Taxonomy" id="485907"/>
    <lineage>
        <taxon>Bacteria</taxon>
        <taxon>Pseudomonadati</taxon>
        <taxon>Pseudomonadota</taxon>
        <taxon>Alphaproteobacteria</taxon>
        <taxon>Hyphomicrobiales</taxon>
        <taxon>Rhizobiaceae</taxon>
        <taxon>Rhizobium/Agrobacterium group</taxon>
        <taxon>Allorhizobium</taxon>
    </lineage>
</organism>
<dbReference type="Gene3D" id="3.40.1090.10">
    <property type="entry name" value="Cytosolic phospholipase A2 catalytic domain"/>
    <property type="match status" value="2"/>
</dbReference>
<feature type="active site" description="Nucleophile" evidence="4">
    <location>
        <position position="52"/>
    </location>
</feature>
<dbReference type="PANTHER" id="PTHR14226">
    <property type="entry name" value="NEUROPATHY TARGET ESTERASE/SWISS CHEESE D.MELANOGASTER"/>
    <property type="match status" value="1"/>
</dbReference>
<dbReference type="SUPFAM" id="SSF52151">
    <property type="entry name" value="FabD/lysophospholipase-like"/>
    <property type="match status" value="1"/>
</dbReference>
<accession>A0A7W6K312</accession>
<evidence type="ECO:0000256" key="1">
    <source>
        <dbReference type="ARBA" id="ARBA00022801"/>
    </source>
</evidence>
<dbReference type="InterPro" id="IPR002641">
    <property type="entry name" value="PNPLA_dom"/>
</dbReference>
<keyword evidence="1 4" id="KW-0378">Hydrolase</keyword>
<dbReference type="InterPro" id="IPR016035">
    <property type="entry name" value="Acyl_Trfase/lysoPLipase"/>
</dbReference>